<dbReference type="EMBL" id="AM902716">
    <property type="protein sequence ID" value="CAP44904.1"/>
    <property type="molecule type" value="Genomic_DNA"/>
</dbReference>
<dbReference type="AlphaFoldDB" id="A9IET9"/>
<dbReference type="InterPro" id="IPR051011">
    <property type="entry name" value="Metal_resp_trans_reg"/>
</dbReference>
<dbReference type="GO" id="GO:0003700">
    <property type="term" value="F:DNA-binding transcription factor activity"/>
    <property type="evidence" value="ECO:0007669"/>
    <property type="project" value="InterPro"/>
</dbReference>
<dbReference type="InterPro" id="IPR001845">
    <property type="entry name" value="HTH_ArsR_DNA-bd_dom"/>
</dbReference>
<dbReference type="InterPro" id="IPR036390">
    <property type="entry name" value="WH_DNA-bd_sf"/>
</dbReference>
<evidence type="ECO:0000259" key="4">
    <source>
        <dbReference type="PROSITE" id="PS50987"/>
    </source>
</evidence>
<dbReference type="STRING" id="94624.Bpet4553"/>
<dbReference type="PANTHER" id="PTHR43132">
    <property type="entry name" value="ARSENICAL RESISTANCE OPERON REPRESSOR ARSR-RELATED"/>
    <property type="match status" value="1"/>
</dbReference>
<proteinExistence type="predicted"/>
<evidence type="ECO:0000256" key="2">
    <source>
        <dbReference type="ARBA" id="ARBA00023125"/>
    </source>
</evidence>
<dbReference type="Gene3D" id="1.10.10.10">
    <property type="entry name" value="Winged helix-like DNA-binding domain superfamily/Winged helix DNA-binding domain"/>
    <property type="match status" value="1"/>
</dbReference>
<keyword evidence="3" id="KW-0804">Transcription</keyword>
<dbReference type="CDD" id="cd00090">
    <property type="entry name" value="HTH_ARSR"/>
    <property type="match status" value="1"/>
</dbReference>
<sequence length="143" mass="15604">MVLTICATPQGTLRGIRRSISTFLYALIQQTLYHGNMNEAQTVSALSALAHTQRLRVFRALVIAGLEGLTPSVLAEQLAVARNTLSFHLKELTHAGLVTVEQQGRNLIYRADFAQMNGLLGYLTEHCCQGGVCEVSESSHCDC</sequence>
<evidence type="ECO:0000256" key="1">
    <source>
        <dbReference type="ARBA" id="ARBA00023015"/>
    </source>
</evidence>
<keyword evidence="1" id="KW-0805">Transcription regulation</keyword>
<reference evidence="5 6" key="1">
    <citation type="journal article" date="2008" name="BMC Genomics">
        <title>The missing link: Bordetella petrii is endowed with both the metabolic versatility of environmental bacteria and virulence traits of pathogenic Bordetellae.</title>
        <authorList>
            <person name="Gross R."/>
            <person name="Guzman C.A."/>
            <person name="Sebaihia M."/>
            <person name="Martins Dos Santos V.A."/>
            <person name="Pieper D.H."/>
            <person name="Koebnik R."/>
            <person name="Lechner M."/>
            <person name="Bartels D."/>
            <person name="Buhrmester J."/>
            <person name="Choudhuri J.V."/>
            <person name="Ebensen T."/>
            <person name="Gaigalat L."/>
            <person name="Herrmann S."/>
            <person name="Khachane A.N."/>
            <person name="Larisch C."/>
            <person name="Link S."/>
            <person name="Linke B."/>
            <person name="Meyer F."/>
            <person name="Mormann S."/>
            <person name="Nakunst D."/>
            <person name="Rueckert C."/>
            <person name="Schneiker-Bekel S."/>
            <person name="Schulze K."/>
            <person name="Vorhoelter F.J."/>
            <person name="Yevsa T."/>
            <person name="Engle J.T."/>
            <person name="Goldman W.E."/>
            <person name="Puehler A."/>
            <person name="Goebel U.B."/>
            <person name="Goesmann A."/>
            <person name="Bloecker H."/>
            <person name="Kaiser O."/>
            <person name="Martinez-Arias R."/>
        </authorList>
    </citation>
    <scope>NUCLEOTIDE SEQUENCE [LARGE SCALE GENOMIC DNA]</scope>
    <source>
        <strain evidence="6">ATCC BAA-461 / DSM 12804 / CCUG 43448 / CIP 107267 / Se-1111R</strain>
    </source>
</reference>
<dbReference type="Pfam" id="PF12840">
    <property type="entry name" value="HTH_20"/>
    <property type="match status" value="1"/>
</dbReference>
<keyword evidence="2" id="KW-0238">DNA-binding</keyword>
<dbReference type="GO" id="GO:0003677">
    <property type="term" value="F:DNA binding"/>
    <property type="evidence" value="ECO:0007669"/>
    <property type="project" value="UniProtKB-KW"/>
</dbReference>
<dbReference type="SUPFAM" id="SSF46785">
    <property type="entry name" value="Winged helix' DNA-binding domain"/>
    <property type="match status" value="1"/>
</dbReference>
<accession>A9IET9</accession>
<dbReference type="NCBIfam" id="NF033788">
    <property type="entry name" value="HTH_metalloreg"/>
    <property type="match status" value="1"/>
</dbReference>
<protein>
    <submittedName>
        <fullName evidence="5">Transcriptional regulator</fullName>
    </submittedName>
</protein>
<organism evidence="5 6">
    <name type="scientific">Bordetella petrii (strain ATCC BAA-461 / DSM 12804 / CCUG 43448 / CIP 107267 / Se-1111R)</name>
    <dbReference type="NCBI Taxonomy" id="340100"/>
    <lineage>
        <taxon>Bacteria</taxon>
        <taxon>Pseudomonadati</taxon>
        <taxon>Pseudomonadota</taxon>
        <taxon>Betaproteobacteria</taxon>
        <taxon>Burkholderiales</taxon>
        <taxon>Alcaligenaceae</taxon>
        <taxon>Bordetella</taxon>
    </lineage>
</organism>
<evidence type="ECO:0000256" key="3">
    <source>
        <dbReference type="ARBA" id="ARBA00023163"/>
    </source>
</evidence>
<gene>
    <name evidence="5" type="primary">arsR</name>
    <name evidence="5" type="ordered locus">Bpet4553</name>
</gene>
<dbReference type="PROSITE" id="PS50987">
    <property type="entry name" value="HTH_ARSR_2"/>
    <property type="match status" value="1"/>
</dbReference>
<dbReference type="Proteomes" id="UP000001225">
    <property type="component" value="Chromosome"/>
</dbReference>
<dbReference type="eggNOG" id="COG0640">
    <property type="taxonomic scope" value="Bacteria"/>
</dbReference>
<dbReference type="PANTHER" id="PTHR43132:SF2">
    <property type="entry name" value="ARSENICAL RESISTANCE OPERON REPRESSOR ARSR-RELATED"/>
    <property type="match status" value="1"/>
</dbReference>
<evidence type="ECO:0000313" key="6">
    <source>
        <dbReference type="Proteomes" id="UP000001225"/>
    </source>
</evidence>
<keyword evidence="6" id="KW-1185">Reference proteome</keyword>
<dbReference type="PRINTS" id="PR00778">
    <property type="entry name" value="HTHARSR"/>
</dbReference>
<dbReference type="InterPro" id="IPR036388">
    <property type="entry name" value="WH-like_DNA-bd_sf"/>
</dbReference>
<feature type="domain" description="HTH arsR-type" evidence="4">
    <location>
        <begin position="34"/>
        <end position="131"/>
    </location>
</feature>
<dbReference type="InterPro" id="IPR011991">
    <property type="entry name" value="ArsR-like_HTH"/>
</dbReference>
<dbReference type="SMART" id="SM00418">
    <property type="entry name" value="HTH_ARSR"/>
    <property type="match status" value="1"/>
</dbReference>
<evidence type="ECO:0000313" key="5">
    <source>
        <dbReference type="EMBL" id="CAP44904.1"/>
    </source>
</evidence>
<dbReference type="KEGG" id="bpt:Bpet4553"/>
<name>A9IET9_BORPD</name>